<evidence type="ECO:0000313" key="2">
    <source>
        <dbReference type="EMBL" id="QDZ17914.1"/>
    </source>
</evidence>
<dbReference type="InterPro" id="IPR037354">
    <property type="entry name" value="Commd2"/>
</dbReference>
<evidence type="ECO:0000259" key="1">
    <source>
        <dbReference type="PROSITE" id="PS51269"/>
    </source>
</evidence>
<dbReference type="AlphaFoldDB" id="A0A5B8MCU6"/>
<organism evidence="2 3">
    <name type="scientific">Chloropicon primus</name>
    <dbReference type="NCBI Taxonomy" id="1764295"/>
    <lineage>
        <taxon>Eukaryota</taxon>
        <taxon>Viridiplantae</taxon>
        <taxon>Chlorophyta</taxon>
        <taxon>Chloropicophyceae</taxon>
        <taxon>Chloropicales</taxon>
        <taxon>Chloropicaceae</taxon>
        <taxon>Chloropicon</taxon>
    </lineage>
</organism>
<accession>A0A5B8MCU6</accession>
<dbReference type="PANTHER" id="PTHR15857">
    <property type="entry name" value="COMM DOMAIN CONTAINING PROTEIN 2"/>
    <property type="match status" value="1"/>
</dbReference>
<dbReference type="Pfam" id="PF07258">
    <property type="entry name" value="COMM_domain"/>
    <property type="match status" value="1"/>
</dbReference>
<keyword evidence="3" id="KW-1185">Reference proteome</keyword>
<proteinExistence type="predicted"/>
<protein>
    <recommendedName>
        <fullName evidence="1">COMM domain-containing protein</fullName>
    </recommendedName>
</protein>
<dbReference type="EMBL" id="CP031034">
    <property type="protein sequence ID" value="QDZ17914.1"/>
    <property type="molecule type" value="Genomic_DNA"/>
</dbReference>
<dbReference type="Proteomes" id="UP000316726">
    <property type="component" value="Chromosome 1"/>
</dbReference>
<sequence>MNVDDYLSSNSLRKNVGFLTTLDPDVLKSFCKVALENLAGLREFEAKLDSVAGKFGIESQVLERAIESLAYLLSCMRKEKIRANVRKSFLEDLGFTEDACSTIETSYVAYLDKFEETGKSARTEVHFKSLDWRLDVHLESRAGESVPAAKYLMKLDVQDRNDKVKGLLLESSYARLCEVTKELESALAEAKNARTRRIIKLMQ</sequence>
<dbReference type="Pfam" id="PF21672">
    <property type="entry name" value="COMM_HN"/>
    <property type="match status" value="1"/>
</dbReference>
<reference evidence="2 3" key="1">
    <citation type="submission" date="2018-07" db="EMBL/GenBank/DDBJ databases">
        <title>The complete nuclear genome of the prasinophyte Chloropicon primus (CCMP1205).</title>
        <authorList>
            <person name="Pombert J.-F."/>
            <person name="Otis C."/>
            <person name="Turmel M."/>
            <person name="Lemieux C."/>
        </authorList>
    </citation>
    <scope>NUCLEOTIDE SEQUENCE [LARGE SCALE GENOMIC DNA]</scope>
    <source>
        <strain evidence="2 3">CCMP1205</strain>
    </source>
</reference>
<name>A0A5B8MCU6_9CHLO</name>
<dbReference type="InterPro" id="IPR017920">
    <property type="entry name" value="COMM"/>
</dbReference>
<dbReference type="PANTHER" id="PTHR15857:SF0">
    <property type="entry name" value="COMM DOMAIN-CONTAINING PROTEIN 2"/>
    <property type="match status" value="1"/>
</dbReference>
<dbReference type="PROSITE" id="PS51269">
    <property type="entry name" value="COMM"/>
    <property type="match status" value="1"/>
</dbReference>
<feature type="domain" description="COMM" evidence="1">
    <location>
        <begin position="126"/>
        <end position="194"/>
    </location>
</feature>
<gene>
    <name evidence="2" type="ORF">A3770_01p04320</name>
</gene>
<dbReference type="STRING" id="1764295.A0A5B8MCU6"/>
<dbReference type="OrthoDB" id="10257479at2759"/>
<evidence type="ECO:0000313" key="3">
    <source>
        <dbReference type="Proteomes" id="UP000316726"/>
    </source>
</evidence>